<dbReference type="Pfam" id="PF01136">
    <property type="entry name" value="Peptidase_U32"/>
    <property type="match status" value="1"/>
</dbReference>
<reference evidence="1" key="1">
    <citation type="submission" date="2022-03" db="EMBL/GenBank/DDBJ databases">
        <title>Draft genome sequence of Aduncisulcus paluster, a free-living microaerophilic Fornicata.</title>
        <authorList>
            <person name="Yuyama I."/>
            <person name="Kume K."/>
            <person name="Tamura T."/>
            <person name="Inagaki Y."/>
            <person name="Hashimoto T."/>
        </authorList>
    </citation>
    <scope>NUCLEOTIDE SEQUENCE</scope>
    <source>
        <strain evidence="1">NY0171</strain>
    </source>
</reference>
<accession>A0ABQ5KJK2</accession>
<dbReference type="InterPro" id="IPR051454">
    <property type="entry name" value="RNA/ubiquinone_mod_enzymes"/>
</dbReference>
<dbReference type="PANTHER" id="PTHR30217:SF10">
    <property type="entry name" value="23S RRNA 5-HYDROXYCYTIDINE C2501 SYNTHASE"/>
    <property type="match status" value="1"/>
</dbReference>
<evidence type="ECO:0000313" key="1">
    <source>
        <dbReference type="EMBL" id="GKT32106.1"/>
    </source>
</evidence>
<keyword evidence="2" id="KW-1185">Reference proteome</keyword>
<name>A0ABQ5KJK2_9EUKA</name>
<organism evidence="1 2">
    <name type="scientific">Aduncisulcus paluster</name>
    <dbReference type="NCBI Taxonomy" id="2918883"/>
    <lineage>
        <taxon>Eukaryota</taxon>
        <taxon>Metamonada</taxon>
        <taxon>Carpediemonas-like organisms</taxon>
        <taxon>Aduncisulcus</taxon>
    </lineage>
</organism>
<feature type="non-terminal residue" evidence="1">
    <location>
        <position position="169"/>
    </location>
</feature>
<dbReference type="EMBL" id="BQXS01009923">
    <property type="protein sequence ID" value="GKT32106.1"/>
    <property type="molecule type" value="Genomic_DNA"/>
</dbReference>
<evidence type="ECO:0000313" key="2">
    <source>
        <dbReference type="Proteomes" id="UP001057375"/>
    </source>
</evidence>
<gene>
    <name evidence="1" type="ORF">ADUPG1_006342</name>
</gene>
<protein>
    <submittedName>
        <fullName evidence="1">Peptidase U32 like protein</fullName>
    </submittedName>
</protein>
<proteinExistence type="predicted"/>
<sequence length="169" mass="19994">MGINKMCKPSQPCRDRYERTAEDKEYPLNLKDNSAWFDLKELYDAGVYSLKIEGRIKKYDYVYSVVDAWKKHIQTFFKQNEISDKNNILYKVFNRDFSNTLLKGDINKDMFIDNPRDHSILHLSEINKYNSDEELEKDRLKLYAEKDEIKASIESKIKQINAAKAPLKI</sequence>
<comment type="caution">
    <text evidence="1">The sequence shown here is derived from an EMBL/GenBank/DDBJ whole genome shotgun (WGS) entry which is preliminary data.</text>
</comment>
<dbReference type="Proteomes" id="UP001057375">
    <property type="component" value="Unassembled WGS sequence"/>
</dbReference>
<dbReference type="PANTHER" id="PTHR30217">
    <property type="entry name" value="PEPTIDASE U32 FAMILY"/>
    <property type="match status" value="1"/>
</dbReference>
<dbReference type="InterPro" id="IPR001539">
    <property type="entry name" value="Peptidase_U32"/>
</dbReference>